<dbReference type="OrthoDB" id="10293745at2759"/>
<dbReference type="Proteomes" id="UP000053776">
    <property type="component" value="Unassembled WGS sequence"/>
</dbReference>
<organism evidence="1 2">
    <name type="scientific">Plasmodium vivax Mauritania I</name>
    <dbReference type="NCBI Taxonomy" id="1035515"/>
    <lineage>
        <taxon>Eukaryota</taxon>
        <taxon>Sar</taxon>
        <taxon>Alveolata</taxon>
        <taxon>Apicomplexa</taxon>
        <taxon>Aconoidasida</taxon>
        <taxon>Haemosporida</taxon>
        <taxon>Plasmodiidae</taxon>
        <taxon>Plasmodium</taxon>
        <taxon>Plasmodium (Plasmodium)</taxon>
    </lineage>
</organism>
<name>A0A0J9W3X3_PLAVI</name>
<dbReference type="AlphaFoldDB" id="A0A0J9W3X3"/>
<proteinExistence type="predicted"/>
<sequence>MSDENEFTLEKIKNIHSFINNSRFYKIYDVFQKKGTEYEEIDGKASCYKKETLEEIEGSPDVTDLLKDLYSNLYRIYVSLPGCYPDYFDDFGSEDKKICCLSLKYWLYDQIINRKFEEKDINAIFTGWEKYLKGKIYESSHDHCIFNDLKKDEIKKIKNIYALYTVLYDNNVKFETCNNNTCKYLEYVGKGLDEFISSINKCSSKVDKDNYCKEFDEFVKICKDEGVHAGIIVHDESKKSKAKTEGKHLLSV</sequence>
<protein>
    <submittedName>
        <fullName evidence="1">Uncharacterized protein</fullName>
    </submittedName>
</protein>
<evidence type="ECO:0000313" key="1">
    <source>
        <dbReference type="EMBL" id="KMZ95028.1"/>
    </source>
</evidence>
<dbReference type="EMBL" id="KQ235005">
    <property type="protein sequence ID" value="KMZ95028.1"/>
    <property type="molecule type" value="Genomic_DNA"/>
</dbReference>
<accession>A0A0J9W3X3</accession>
<evidence type="ECO:0000313" key="2">
    <source>
        <dbReference type="Proteomes" id="UP000053776"/>
    </source>
</evidence>
<reference evidence="1 2" key="1">
    <citation type="submission" date="2011-08" db="EMBL/GenBank/DDBJ databases">
        <title>The Genome Sequence of Plasmodium vivax Mauritania I.</title>
        <authorList>
            <consortium name="The Broad Institute Genome Sequencing Platform"/>
            <consortium name="The Broad Institute Genome Sequencing Center for Infectious Disease"/>
            <person name="Neafsey D."/>
            <person name="Carlton J."/>
            <person name="Barnwell J."/>
            <person name="Collins W."/>
            <person name="Escalante A."/>
            <person name="Mullikin J."/>
            <person name="Saul A."/>
            <person name="Guigo R."/>
            <person name="Camara F."/>
            <person name="Young S.K."/>
            <person name="Zeng Q."/>
            <person name="Gargeya S."/>
            <person name="Fitzgerald M."/>
            <person name="Haas B."/>
            <person name="Abouelleil A."/>
            <person name="Alvarado L."/>
            <person name="Arachchi H.M."/>
            <person name="Berlin A."/>
            <person name="Brown A."/>
            <person name="Chapman S.B."/>
            <person name="Chen Z."/>
            <person name="Dunbar C."/>
            <person name="Freedman E."/>
            <person name="Gearin G."/>
            <person name="Gellesch M."/>
            <person name="Goldberg J."/>
            <person name="Griggs A."/>
            <person name="Gujja S."/>
            <person name="Heiman D."/>
            <person name="Howarth C."/>
            <person name="Larson L."/>
            <person name="Lui A."/>
            <person name="MacDonald P.J.P."/>
            <person name="Montmayeur A."/>
            <person name="Murphy C."/>
            <person name="Neiman D."/>
            <person name="Pearson M."/>
            <person name="Priest M."/>
            <person name="Roberts A."/>
            <person name="Saif S."/>
            <person name="Shea T."/>
            <person name="Shenoy N."/>
            <person name="Sisk P."/>
            <person name="Stolte C."/>
            <person name="Sykes S."/>
            <person name="Wortman J."/>
            <person name="Nusbaum C."/>
            <person name="Birren B."/>
        </authorList>
    </citation>
    <scope>NUCLEOTIDE SEQUENCE [LARGE SCALE GENOMIC DNA]</scope>
    <source>
        <strain evidence="1 2">Mauritania I</strain>
    </source>
</reference>
<gene>
    <name evidence="1" type="ORF">PVMG_06159</name>
</gene>